<accession>A0A914Z3Q7</accession>
<keyword evidence="2" id="KW-0677">Repeat</keyword>
<evidence type="ECO:0000313" key="8">
    <source>
        <dbReference type="Proteomes" id="UP000887577"/>
    </source>
</evidence>
<dbReference type="InterPro" id="IPR050688">
    <property type="entry name" value="Zinc_finger/UBP_domain"/>
</dbReference>
<dbReference type="WBParaSite" id="PSU_v2.g6528.t1">
    <property type="protein sequence ID" value="PSU_v2.g6528.t1"/>
    <property type="gene ID" value="PSU_v2.g6528"/>
</dbReference>
<dbReference type="PANTHER" id="PTHR24403">
    <property type="entry name" value="ZINC FINGER PROTEIN"/>
    <property type="match status" value="1"/>
</dbReference>
<feature type="region of interest" description="Disordered" evidence="6">
    <location>
        <begin position="45"/>
        <end position="70"/>
    </location>
</feature>
<keyword evidence="1" id="KW-0479">Metal-binding</keyword>
<feature type="region of interest" description="Disordered" evidence="6">
    <location>
        <begin position="178"/>
        <end position="209"/>
    </location>
</feature>
<reference evidence="9" key="1">
    <citation type="submission" date="2022-11" db="UniProtKB">
        <authorList>
            <consortium name="WormBaseParasite"/>
        </authorList>
    </citation>
    <scope>IDENTIFICATION</scope>
</reference>
<dbReference type="GO" id="GO:0008270">
    <property type="term" value="F:zinc ion binding"/>
    <property type="evidence" value="ECO:0007669"/>
    <property type="project" value="UniProtKB-KW"/>
</dbReference>
<dbReference type="Gene3D" id="3.30.160.60">
    <property type="entry name" value="Classic Zinc Finger"/>
    <property type="match status" value="2"/>
</dbReference>
<dbReference type="SMART" id="SM00355">
    <property type="entry name" value="ZnF_C2H2"/>
    <property type="match status" value="4"/>
</dbReference>
<protein>
    <submittedName>
        <fullName evidence="9">C2H2-type domain-containing protein</fullName>
    </submittedName>
</protein>
<evidence type="ECO:0000256" key="4">
    <source>
        <dbReference type="ARBA" id="ARBA00022833"/>
    </source>
</evidence>
<evidence type="ECO:0000313" key="9">
    <source>
        <dbReference type="WBParaSite" id="PSU_v2.g6528.t1"/>
    </source>
</evidence>
<feature type="compositionally biased region" description="Low complexity" evidence="6">
    <location>
        <begin position="178"/>
        <end position="198"/>
    </location>
</feature>
<evidence type="ECO:0000256" key="2">
    <source>
        <dbReference type="ARBA" id="ARBA00022737"/>
    </source>
</evidence>
<sequence>MESRFNSTCCNNFNIYNIFLETHGIRVVSKYSRSKAFDVHHELKEEEENGCEKEEHHRRQPKSSSSISSSSFSSSLSSLIKENPSSSSSSSIISSSSQLPAFRCLMCFFEQDSIDQLILHLHTVHNMSPFECLQCKRTFDEASAASEHCTAATCTPLSIKINFSPVCLQKPSHCSLSSSSATTSSPGSVRSESRSLSSPTDDEEISSASASLACSDCPFRTESDEKLIIHKLGHEIPKGLLNYKCVFCNWYSKKRSAIERHMNLHTSRPEEFMNQVERNLITPAMLLESSKPKLQLQHHHQQQPQQHQHQQLTSFGGAGIGGGIQTIPTTPLSAPIFGSFPFFSNLHQHQHGLSPVDLASATSLLSAAGLYSPLTAATSAATTPQFPDLSALQSLSSNPLLAFGLCSLLDMQKSNLFKFQHVA</sequence>
<dbReference type="PANTHER" id="PTHR24403:SF67">
    <property type="entry name" value="FI01116P-RELATED"/>
    <property type="match status" value="1"/>
</dbReference>
<dbReference type="Proteomes" id="UP000887577">
    <property type="component" value="Unplaced"/>
</dbReference>
<name>A0A914Z3Q7_9BILA</name>
<evidence type="ECO:0000256" key="3">
    <source>
        <dbReference type="ARBA" id="ARBA00022771"/>
    </source>
</evidence>
<dbReference type="PROSITE" id="PS50157">
    <property type="entry name" value="ZINC_FINGER_C2H2_2"/>
    <property type="match status" value="1"/>
</dbReference>
<dbReference type="InterPro" id="IPR013087">
    <property type="entry name" value="Znf_C2H2_type"/>
</dbReference>
<proteinExistence type="predicted"/>
<evidence type="ECO:0000256" key="1">
    <source>
        <dbReference type="ARBA" id="ARBA00022723"/>
    </source>
</evidence>
<dbReference type="AlphaFoldDB" id="A0A914Z3Q7"/>
<dbReference type="GO" id="GO:0005634">
    <property type="term" value="C:nucleus"/>
    <property type="evidence" value="ECO:0007669"/>
    <property type="project" value="TreeGrafter"/>
</dbReference>
<evidence type="ECO:0000256" key="5">
    <source>
        <dbReference type="PROSITE-ProRule" id="PRU00042"/>
    </source>
</evidence>
<evidence type="ECO:0000259" key="7">
    <source>
        <dbReference type="PROSITE" id="PS50157"/>
    </source>
</evidence>
<keyword evidence="8" id="KW-1185">Reference proteome</keyword>
<keyword evidence="3 5" id="KW-0863">Zinc-finger</keyword>
<feature type="domain" description="C2H2-type" evidence="7">
    <location>
        <begin position="243"/>
        <end position="270"/>
    </location>
</feature>
<evidence type="ECO:0000256" key="6">
    <source>
        <dbReference type="SAM" id="MobiDB-lite"/>
    </source>
</evidence>
<dbReference type="GO" id="GO:0010468">
    <property type="term" value="P:regulation of gene expression"/>
    <property type="evidence" value="ECO:0007669"/>
    <property type="project" value="TreeGrafter"/>
</dbReference>
<keyword evidence="4" id="KW-0862">Zinc</keyword>
<organism evidence="8 9">
    <name type="scientific">Panagrolaimus superbus</name>
    <dbReference type="NCBI Taxonomy" id="310955"/>
    <lineage>
        <taxon>Eukaryota</taxon>
        <taxon>Metazoa</taxon>
        <taxon>Ecdysozoa</taxon>
        <taxon>Nematoda</taxon>
        <taxon>Chromadorea</taxon>
        <taxon>Rhabditida</taxon>
        <taxon>Tylenchina</taxon>
        <taxon>Panagrolaimomorpha</taxon>
        <taxon>Panagrolaimoidea</taxon>
        <taxon>Panagrolaimidae</taxon>
        <taxon>Panagrolaimus</taxon>
    </lineage>
</organism>
<feature type="compositionally biased region" description="Basic and acidic residues" evidence="6">
    <location>
        <begin position="45"/>
        <end position="57"/>
    </location>
</feature>